<keyword evidence="7" id="KW-0456">Lyase</keyword>
<evidence type="ECO:0000256" key="2">
    <source>
        <dbReference type="ARBA" id="ARBA00004613"/>
    </source>
</evidence>
<keyword evidence="8" id="KW-0732">Signal</keyword>
<proteinExistence type="predicted"/>
<name>A0AAV2A2V9_9ARAC</name>
<evidence type="ECO:0000256" key="8">
    <source>
        <dbReference type="SAM" id="SignalP"/>
    </source>
</evidence>
<dbReference type="Gene3D" id="3.20.20.190">
    <property type="entry name" value="Phosphatidylinositol (PI) phosphodiesterase"/>
    <property type="match status" value="1"/>
</dbReference>
<evidence type="ECO:0000313" key="9">
    <source>
        <dbReference type="EMBL" id="CAL1278296.1"/>
    </source>
</evidence>
<dbReference type="Proteomes" id="UP001497382">
    <property type="component" value="Unassembled WGS sequence"/>
</dbReference>
<dbReference type="CDD" id="cd08576">
    <property type="entry name" value="GDPD_like_SMaseD_PLD"/>
    <property type="match status" value="1"/>
</dbReference>
<dbReference type="EMBL" id="CAXIEN010000111">
    <property type="protein sequence ID" value="CAL1278296.1"/>
    <property type="molecule type" value="Genomic_DNA"/>
</dbReference>
<evidence type="ECO:0000256" key="5">
    <source>
        <dbReference type="ARBA" id="ARBA00022842"/>
    </source>
</evidence>
<evidence type="ECO:0000256" key="7">
    <source>
        <dbReference type="ARBA" id="ARBA00023239"/>
    </source>
</evidence>
<dbReference type="AlphaFoldDB" id="A0AAV2A2V9"/>
<sequence length="329" mass="38661">MLRSQAFYALFFVAQVFIVPNDADSRRPIWNIAHMVNAVHQIDHFLDMGANGLEFDLVFSLDGTVRYTFHGFPCDCWRNCMHYEDFTTYLQYLRRLTTPADPMFRKELVMLFMDFKVSGLSSEALVKAGEDVAKKLLEYYWLEGESETQSYIVVSLPRTKHVEVMKSFLRTLQNHNASEYISRIGLDFSGNENIFTIKNCLESIGFHDRNWLGDGITNCLGRSTYRLLTALSERDKQDEPIDKVYWWTVDRKTTMRRVIRLGVDGLLTNYPQNLFKILKEDSFSQQVRLATFEDSPWKKYKRDTEMSNSFRDVNSTFYDELEEEEILYN</sequence>
<comment type="catalytic activity">
    <reaction evidence="1">
        <text>an N-(acyl)-sphingosylphosphoethanolamine = an N-(acyl)-sphingosyl-1,3-cyclic phosphate + ethanolamine</text>
        <dbReference type="Rhea" id="RHEA:60648"/>
        <dbReference type="ChEBI" id="CHEBI:57603"/>
        <dbReference type="ChEBI" id="CHEBI:143891"/>
        <dbReference type="ChEBI" id="CHEBI:143892"/>
    </reaction>
</comment>
<keyword evidence="10" id="KW-1185">Reference proteome</keyword>
<keyword evidence="5" id="KW-0460">Magnesium</keyword>
<dbReference type="Pfam" id="PF13653">
    <property type="entry name" value="GDPD_2"/>
    <property type="match status" value="1"/>
</dbReference>
<keyword evidence="3" id="KW-0964">Secreted</keyword>
<keyword evidence="6" id="KW-1015">Disulfide bond</keyword>
<dbReference type="GO" id="GO:0006629">
    <property type="term" value="P:lipid metabolic process"/>
    <property type="evidence" value="ECO:0007669"/>
    <property type="project" value="InterPro"/>
</dbReference>
<protein>
    <submittedName>
        <fullName evidence="9">Uncharacterized protein</fullName>
    </submittedName>
</protein>
<evidence type="ECO:0000256" key="6">
    <source>
        <dbReference type="ARBA" id="ARBA00023157"/>
    </source>
</evidence>
<dbReference type="GO" id="GO:0046872">
    <property type="term" value="F:metal ion binding"/>
    <property type="evidence" value="ECO:0007669"/>
    <property type="project" value="UniProtKB-KW"/>
</dbReference>
<reference evidence="9 10" key="1">
    <citation type="submission" date="2024-04" db="EMBL/GenBank/DDBJ databases">
        <authorList>
            <person name="Rising A."/>
            <person name="Reimegard J."/>
            <person name="Sonavane S."/>
            <person name="Akerstrom W."/>
            <person name="Nylinder S."/>
            <person name="Hedman E."/>
            <person name="Kallberg Y."/>
        </authorList>
    </citation>
    <scope>NUCLEOTIDE SEQUENCE [LARGE SCALE GENOMIC DNA]</scope>
</reference>
<dbReference type="SUPFAM" id="SSF51695">
    <property type="entry name" value="PLC-like phosphodiesterases"/>
    <property type="match status" value="1"/>
</dbReference>
<comment type="subcellular location">
    <subcellularLocation>
        <location evidence="2">Secreted</location>
    </subcellularLocation>
</comment>
<comment type="caution">
    <text evidence="9">The sequence shown here is derived from an EMBL/GenBank/DDBJ whole genome shotgun (WGS) entry which is preliminary data.</text>
</comment>
<evidence type="ECO:0000256" key="3">
    <source>
        <dbReference type="ARBA" id="ARBA00022525"/>
    </source>
</evidence>
<evidence type="ECO:0000256" key="4">
    <source>
        <dbReference type="ARBA" id="ARBA00022723"/>
    </source>
</evidence>
<gene>
    <name evidence="9" type="ORF">LARSCL_LOCUS9698</name>
</gene>
<dbReference type="GO" id="GO:0016829">
    <property type="term" value="F:lyase activity"/>
    <property type="evidence" value="ECO:0007669"/>
    <property type="project" value="UniProtKB-KW"/>
</dbReference>
<dbReference type="GO" id="GO:0008081">
    <property type="term" value="F:phosphoric diester hydrolase activity"/>
    <property type="evidence" value="ECO:0007669"/>
    <property type="project" value="InterPro"/>
</dbReference>
<feature type="signal peptide" evidence="8">
    <location>
        <begin position="1"/>
        <end position="25"/>
    </location>
</feature>
<organism evidence="9 10">
    <name type="scientific">Larinioides sclopetarius</name>
    <dbReference type="NCBI Taxonomy" id="280406"/>
    <lineage>
        <taxon>Eukaryota</taxon>
        <taxon>Metazoa</taxon>
        <taxon>Ecdysozoa</taxon>
        <taxon>Arthropoda</taxon>
        <taxon>Chelicerata</taxon>
        <taxon>Arachnida</taxon>
        <taxon>Araneae</taxon>
        <taxon>Araneomorphae</taxon>
        <taxon>Entelegynae</taxon>
        <taxon>Araneoidea</taxon>
        <taxon>Araneidae</taxon>
        <taxon>Larinioides</taxon>
    </lineage>
</organism>
<feature type="chain" id="PRO_5043438490" evidence="8">
    <location>
        <begin position="26"/>
        <end position="329"/>
    </location>
</feature>
<accession>A0AAV2A2V9</accession>
<evidence type="ECO:0000256" key="1">
    <source>
        <dbReference type="ARBA" id="ARBA00000110"/>
    </source>
</evidence>
<dbReference type="InterPro" id="IPR017946">
    <property type="entry name" value="PLC-like_Pdiesterase_TIM-brl"/>
</dbReference>
<keyword evidence="4" id="KW-0479">Metal-binding</keyword>
<dbReference type="GO" id="GO:0005576">
    <property type="term" value="C:extracellular region"/>
    <property type="evidence" value="ECO:0007669"/>
    <property type="project" value="UniProtKB-SubCell"/>
</dbReference>
<evidence type="ECO:0000313" key="10">
    <source>
        <dbReference type="Proteomes" id="UP001497382"/>
    </source>
</evidence>